<comment type="similarity">
    <text evidence="2">Belongs to the Cob(I)alamin adenosyltransferase family.</text>
</comment>
<dbReference type="PANTHER" id="PTHR46638:SF1">
    <property type="entry name" value="CORRINOID ADENOSYLTRANSFERASE"/>
    <property type="match status" value="1"/>
</dbReference>
<organism evidence="10 11">
    <name type="scientific">Desulfonatronum thiosulfatophilum</name>
    <dbReference type="NCBI Taxonomy" id="617002"/>
    <lineage>
        <taxon>Bacteria</taxon>
        <taxon>Pseudomonadati</taxon>
        <taxon>Thermodesulfobacteriota</taxon>
        <taxon>Desulfovibrionia</taxon>
        <taxon>Desulfovibrionales</taxon>
        <taxon>Desulfonatronaceae</taxon>
        <taxon>Desulfonatronum</taxon>
    </lineage>
</organism>
<accession>A0A1G6AGU6</accession>
<dbReference type="GO" id="GO:0009236">
    <property type="term" value="P:cobalamin biosynthetic process"/>
    <property type="evidence" value="ECO:0007669"/>
    <property type="project" value="UniProtKB-UniPathway"/>
</dbReference>
<dbReference type="Gene3D" id="3.40.50.300">
    <property type="entry name" value="P-loop containing nucleotide triphosphate hydrolases"/>
    <property type="match status" value="1"/>
</dbReference>
<dbReference type="Pfam" id="PF02572">
    <property type="entry name" value="CobA_CobO_BtuR"/>
    <property type="match status" value="1"/>
</dbReference>
<dbReference type="GO" id="GO:0005524">
    <property type="term" value="F:ATP binding"/>
    <property type="evidence" value="ECO:0007669"/>
    <property type="project" value="InterPro"/>
</dbReference>
<dbReference type="GO" id="GO:0008817">
    <property type="term" value="F:corrinoid adenosyltransferase activity"/>
    <property type="evidence" value="ECO:0007669"/>
    <property type="project" value="UniProtKB-EC"/>
</dbReference>
<dbReference type="STRING" id="617002.SAMN05660653_00323"/>
<evidence type="ECO:0000313" key="11">
    <source>
        <dbReference type="Proteomes" id="UP000198771"/>
    </source>
</evidence>
<evidence type="ECO:0000256" key="6">
    <source>
        <dbReference type="ARBA" id="ARBA00033334"/>
    </source>
</evidence>
<evidence type="ECO:0000256" key="9">
    <source>
        <dbReference type="ARBA" id="ARBA00048692"/>
    </source>
</evidence>
<dbReference type="PIRSF" id="PIRSF015617">
    <property type="entry name" value="Adensltrnsf_CobA"/>
    <property type="match status" value="1"/>
</dbReference>
<evidence type="ECO:0000256" key="8">
    <source>
        <dbReference type="ARBA" id="ARBA00048555"/>
    </source>
</evidence>
<dbReference type="InterPro" id="IPR027417">
    <property type="entry name" value="P-loop_NTPase"/>
</dbReference>
<evidence type="ECO:0000256" key="4">
    <source>
        <dbReference type="ARBA" id="ARBA00024929"/>
    </source>
</evidence>
<dbReference type="RefSeq" id="WP_092116569.1">
    <property type="nucleotide sequence ID" value="NZ_FMXO01000002.1"/>
</dbReference>
<dbReference type="EC" id="2.5.1.17" evidence="3"/>
<dbReference type="Proteomes" id="UP000198771">
    <property type="component" value="Unassembled WGS sequence"/>
</dbReference>
<evidence type="ECO:0000256" key="7">
    <source>
        <dbReference type="ARBA" id="ARBA00033354"/>
    </source>
</evidence>
<dbReference type="AlphaFoldDB" id="A0A1G6AGU6"/>
<keyword evidence="10" id="KW-0808">Transferase</keyword>
<dbReference type="OrthoDB" id="9810309at2"/>
<evidence type="ECO:0000256" key="3">
    <source>
        <dbReference type="ARBA" id="ARBA00012454"/>
    </source>
</evidence>
<evidence type="ECO:0000256" key="5">
    <source>
        <dbReference type="ARBA" id="ARBA00031529"/>
    </source>
</evidence>
<dbReference type="SUPFAM" id="SSF52540">
    <property type="entry name" value="P-loop containing nucleoside triphosphate hydrolases"/>
    <property type="match status" value="1"/>
</dbReference>
<comment type="pathway">
    <text evidence="1">Cofactor biosynthesis; adenosylcobalamin biosynthesis; adenosylcobalamin from cob(II)yrinate a,c-diamide: step 2/7.</text>
</comment>
<evidence type="ECO:0000313" key="10">
    <source>
        <dbReference type="EMBL" id="SDB07625.1"/>
    </source>
</evidence>
<name>A0A1G6AGU6_9BACT</name>
<reference evidence="10 11" key="1">
    <citation type="submission" date="2016-10" db="EMBL/GenBank/DDBJ databases">
        <authorList>
            <person name="de Groot N.N."/>
        </authorList>
    </citation>
    <scope>NUCLEOTIDE SEQUENCE [LARGE SCALE GENOMIC DNA]</scope>
    <source>
        <strain evidence="10 11">ASO4-2</strain>
    </source>
</reference>
<dbReference type="EMBL" id="FMXO01000002">
    <property type="protein sequence ID" value="SDB07625.1"/>
    <property type="molecule type" value="Genomic_DNA"/>
</dbReference>
<gene>
    <name evidence="10" type="ORF">SAMN05660653_00323</name>
</gene>
<keyword evidence="11" id="KW-1185">Reference proteome</keyword>
<comment type="function">
    <text evidence="4">Required for both de novo synthesis of the corrin ring for the assimilation of exogenous corrinoids. Participates in the adenosylation of a variety of incomplete and complete corrinoids.</text>
</comment>
<evidence type="ECO:0000256" key="1">
    <source>
        <dbReference type="ARBA" id="ARBA00005121"/>
    </source>
</evidence>
<comment type="catalytic activity">
    <reaction evidence="9">
        <text>2 cob(II)alamin + reduced [electron-transfer flavoprotein] + 2 ATP = 2 adenosylcob(III)alamin + 2 triphosphate + oxidized [electron-transfer flavoprotein] + 3 H(+)</text>
        <dbReference type="Rhea" id="RHEA:28671"/>
        <dbReference type="Rhea" id="RHEA-COMP:10685"/>
        <dbReference type="Rhea" id="RHEA-COMP:10686"/>
        <dbReference type="ChEBI" id="CHEBI:15378"/>
        <dbReference type="ChEBI" id="CHEBI:16304"/>
        <dbReference type="ChEBI" id="CHEBI:18036"/>
        <dbReference type="ChEBI" id="CHEBI:18408"/>
        <dbReference type="ChEBI" id="CHEBI:30616"/>
        <dbReference type="ChEBI" id="CHEBI:57692"/>
        <dbReference type="ChEBI" id="CHEBI:58307"/>
        <dbReference type="EC" id="2.5.1.17"/>
    </reaction>
</comment>
<sequence>MIVVYTGDGKGKTSAAMGQIMRAMGHGMRVACAQFLKRGGVAGEQVVLARMLGEDYHVGGLGFMRDQRDFQRHRDAARVTLKWAADRLAEQVQVLVLDELLYTLGAGLIEQEEVQSLLDAARSRNVHLVLTGRGLPGWLRDQADLVTELVVQKHPYNQGQAALRGIDF</sequence>
<evidence type="ECO:0000256" key="2">
    <source>
        <dbReference type="ARBA" id="ARBA00007487"/>
    </source>
</evidence>
<dbReference type="InterPro" id="IPR003724">
    <property type="entry name" value="CblAdoTrfase_CobA"/>
</dbReference>
<dbReference type="UniPathway" id="UPA00148">
    <property type="reaction ID" value="UER00233"/>
</dbReference>
<comment type="catalytic activity">
    <reaction evidence="8">
        <text>2 cob(II)yrinate a,c diamide + reduced [electron-transfer flavoprotein] + 2 ATP = 2 adenosylcob(III)yrinate a,c-diamide + 2 triphosphate + oxidized [electron-transfer flavoprotein] + 3 H(+)</text>
        <dbReference type="Rhea" id="RHEA:11528"/>
        <dbReference type="Rhea" id="RHEA-COMP:10685"/>
        <dbReference type="Rhea" id="RHEA-COMP:10686"/>
        <dbReference type="ChEBI" id="CHEBI:15378"/>
        <dbReference type="ChEBI" id="CHEBI:18036"/>
        <dbReference type="ChEBI" id="CHEBI:30616"/>
        <dbReference type="ChEBI" id="CHEBI:57692"/>
        <dbReference type="ChEBI" id="CHEBI:58307"/>
        <dbReference type="ChEBI" id="CHEBI:58503"/>
        <dbReference type="ChEBI" id="CHEBI:58537"/>
        <dbReference type="EC" id="2.5.1.17"/>
    </reaction>
</comment>
<protein>
    <recommendedName>
        <fullName evidence="3">corrinoid adenosyltransferase</fullName>
        <ecNumber evidence="3">2.5.1.17</ecNumber>
    </recommendedName>
    <alternativeName>
        <fullName evidence="5">Cob(II)alamin adenosyltransferase</fullName>
    </alternativeName>
    <alternativeName>
        <fullName evidence="7">Cob(II)yrinic acid a,c-diamide adenosyltransferase</fullName>
    </alternativeName>
    <alternativeName>
        <fullName evidence="6">Cobinamide/cobalamin adenosyltransferase</fullName>
    </alternativeName>
</protein>
<proteinExistence type="inferred from homology"/>
<dbReference type="PANTHER" id="PTHR46638">
    <property type="entry name" value="CORRINOID ADENOSYLTRANSFERASE"/>
    <property type="match status" value="1"/>
</dbReference>